<feature type="transmembrane region" description="Helical" evidence="1">
    <location>
        <begin position="59"/>
        <end position="77"/>
    </location>
</feature>
<accession>A0A810MUR7</accession>
<keyword evidence="1" id="KW-1133">Transmembrane helix</keyword>
<keyword evidence="1" id="KW-0472">Membrane</keyword>
<evidence type="ECO:0000313" key="2">
    <source>
        <dbReference type="EMBL" id="BCJ64946.1"/>
    </source>
</evidence>
<dbReference type="EMBL" id="AP023359">
    <property type="protein sequence ID" value="BCJ64946.1"/>
    <property type="molecule type" value="Genomic_DNA"/>
</dbReference>
<evidence type="ECO:0000256" key="1">
    <source>
        <dbReference type="SAM" id="Phobius"/>
    </source>
</evidence>
<keyword evidence="3" id="KW-1185">Reference proteome</keyword>
<evidence type="ECO:0000313" key="3">
    <source>
        <dbReference type="Proteomes" id="UP000680866"/>
    </source>
</evidence>
<protein>
    <submittedName>
        <fullName evidence="2">Uncharacterized protein</fullName>
    </submittedName>
</protein>
<dbReference type="AlphaFoldDB" id="A0A810MUR7"/>
<reference evidence="2" key="1">
    <citation type="submission" date="2020-08" db="EMBL/GenBank/DDBJ databases">
        <title>Whole genome shotgun sequence of Polymorphospora rubra NBRC 101157.</title>
        <authorList>
            <person name="Komaki H."/>
            <person name="Tamura T."/>
        </authorList>
    </citation>
    <scope>NUCLEOTIDE SEQUENCE</scope>
    <source>
        <strain evidence="2">NBRC 101157</strain>
    </source>
</reference>
<dbReference type="RefSeq" id="WP_212824042.1">
    <property type="nucleotide sequence ID" value="NZ_AP023359.1"/>
</dbReference>
<dbReference type="KEGG" id="pry:Prubr_19670"/>
<dbReference type="Proteomes" id="UP000680866">
    <property type="component" value="Chromosome"/>
</dbReference>
<proteinExistence type="predicted"/>
<sequence length="107" mass="12485">MGSGKEYEELEEVPDEFRTFADRHALEYRNTLPGIALYLGVAALFVGGLFVTVPEDRRAGLWLILLGLVLLAAWILLHRRKRHREDELRRGYLHRKRKQNEPGDPYE</sequence>
<dbReference type="NCBIfam" id="TIGR01167">
    <property type="entry name" value="LPXTG_anchor"/>
    <property type="match status" value="1"/>
</dbReference>
<name>A0A810MUR7_9ACTN</name>
<feature type="transmembrane region" description="Helical" evidence="1">
    <location>
        <begin position="35"/>
        <end position="53"/>
    </location>
</feature>
<gene>
    <name evidence="2" type="ORF">Prubr_19670</name>
</gene>
<organism evidence="2 3">
    <name type="scientific">Polymorphospora rubra</name>
    <dbReference type="NCBI Taxonomy" id="338584"/>
    <lineage>
        <taxon>Bacteria</taxon>
        <taxon>Bacillati</taxon>
        <taxon>Actinomycetota</taxon>
        <taxon>Actinomycetes</taxon>
        <taxon>Micromonosporales</taxon>
        <taxon>Micromonosporaceae</taxon>
        <taxon>Polymorphospora</taxon>
    </lineage>
</organism>
<keyword evidence="1" id="KW-0812">Transmembrane</keyword>